<dbReference type="GO" id="GO:0003863">
    <property type="term" value="F:branched-chain 2-oxo acid dehydrogenase activity"/>
    <property type="evidence" value="ECO:0007669"/>
    <property type="project" value="UniProtKB-EC"/>
</dbReference>
<dbReference type="SUPFAM" id="SSF52518">
    <property type="entry name" value="Thiamin diphosphate-binding fold (THDP-binding)"/>
    <property type="match status" value="1"/>
</dbReference>
<dbReference type="FunFam" id="3.40.50.920:FF:000001">
    <property type="entry name" value="Pyruvate dehydrogenase E1 beta subunit"/>
    <property type="match status" value="1"/>
</dbReference>
<evidence type="ECO:0000256" key="1">
    <source>
        <dbReference type="ARBA" id="ARBA00001964"/>
    </source>
</evidence>
<keyword evidence="6" id="KW-1185">Reference proteome</keyword>
<name>A0A3P4AZ44_9BURK</name>
<evidence type="ECO:0000313" key="5">
    <source>
        <dbReference type="EMBL" id="VCU69354.1"/>
    </source>
</evidence>
<dbReference type="InterPro" id="IPR005475">
    <property type="entry name" value="Transketolase-like_Pyr-bd"/>
</dbReference>
<evidence type="ECO:0000313" key="6">
    <source>
        <dbReference type="Proteomes" id="UP000277294"/>
    </source>
</evidence>
<gene>
    <name evidence="5" type="primary">bfmBAB_1</name>
    <name evidence="5" type="ORF">PIGHUM_01416</name>
</gene>
<keyword evidence="3" id="KW-0786">Thiamine pyrophosphate</keyword>
<evidence type="ECO:0000259" key="4">
    <source>
        <dbReference type="SMART" id="SM00861"/>
    </source>
</evidence>
<dbReference type="NCBIfam" id="NF006667">
    <property type="entry name" value="PRK09212.1"/>
    <property type="match status" value="1"/>
</dbReference>
<sequence>MPEQRAITYRAAVIEALQREMRADSNVVVIGEDVGAAGGVFLQTEGLFDEFGAGRVIDTPISEPGAFGIAVGAAMAGMRPVFEVMFGDFITLVMDQLVNQAAKVHYMSNGAFRVPLVLRTTMGTGANLGPQHSQSLYAWAAHVPGLKVVLPATPADAKGLFAAAIRDDNPVLVFEDRLLYGMKDTVPEGDYVVPLGQAEIARPGSDVSIIALGRMRSHALAAADKLAGQGISAEVIDPRTLVPLDKDTLLASLRKTNRALVVDGAPRSYGVSGEIAAMLSEEGFDWLDAPVCRLGAEDIPIPMSRTLEPLVQPDADRIVAAVRALVGRDGSERR</sequence>
<dbReference type="CDD" id="cd07036">
    <property type="entry name" value="TPP_PYR_E1-PDHc-beta_like"/>
    <property type="match status" value="1"/>
</dbReference>
<dbReference type="PANTHER" id="PTHR43257:SF2">
    <property type="entry name" value="PYRUVATE DEHYDROGENASE E1 COMPONENT SUBUNIT BETA"/>
    <property type="match status" value="1"/>
</dbReference>
<proteinExistence type="predicted"/>
<dbReference type="AlphaFoldDB" id="A0A3P4AZ44"/>
<dbReference type="RefSeq" id="WP_124078702.1">
    <property type="nucleotide sequence ID" value="NZ_UWPJ01000013.1"/>
</dbReference>
<dbReference type="EMBL" id="UWPJ01000013">
    <property type="protein sequence ID" value="VCU69354.1"/>
    <property type="molecule type" value="Genomic_DNA"/>
</dbReference>
<accession>A0A3P4AZ44</accession>
<keyword evidence="2 5" id="KW-0560">Oxidoreductase</keyword>
<dbReference type="EC" id="1.2.4.4" evidence="5"/>
<dbReference type="SUPFAM" id="SSF52922">
    <property type="entry name" value="TK C-terminal domain-like"/>
    <property type="match status" value="1"/>
</dbReference>
<dbReference type="Gene3D" id="3.40.50.920">
    <property type="match status" value="1"/>
</dbReference>
<dbReference type="SMART" id="SM00861">
    <property type="entry name" value="Transket_pyr"/>
    <property type="match status" value="1"/>
</dbReference>
<dbReference type="FunFam" id="3.40.50.970:FF:000001">
    <property type="entry name" value="Pyruvate dehydrogenase E1 beta subunit"/>
    <property type="match status" value="1"/>
</dbReference>
<dbReference type="Pfam" id="PF02780">
    <property type="entry name" value="Transketolase_C"/>
    <property type="match status" value="1"/>
</dbReference>
<dbReference type="InterPro" id="IPR033248">
    <property type="entry name" value="Transketolase_C"/>
</dbReference>
<dbReference type="Gene3D" id="3.40.50.970">
    <property type="match status" value="1"/>
</dbReference>
<reference evidence="5 6" key="1">
    <citation type="submission" date="2018-10" db="EMBL/GenBank/DDBJ databases">
        <authorList>
            <person name="Criscuolo A."/>
        </authorList>
    </citation>
    <scope>NUCLEOTIDE SEQUENCE [LARGE SCALE GENOMIC DNA]</scope>
    <source>
        <strain evidence="5">DnA1</strain>
    </source>
</reference>
<dbReference type="Pfam" id="PF02779">
    <property type="entry name" value="Transket_pyr"/>
    <property type="match status" value="1"/>
</dbReference>
<dbReference type="InterPro" id="IPR009014">
    <property type="entry name" value="Transketo_C/PFOR_II"/>
</dbReference>
<protein>
    <submittedName>
        <fullName evidence="5">2-oxoisovalerate dehydrogenase subunit beta</fullName>
        <ecNumber evidence="5">1.2.4.4</ecNumber>
    </submittedName>
</protein>
<dbReference type="Proteomes" id="UP000277294">
    <property type="component" value="Unassembled WGS sequence"/>
</dbReference>
<feature type="domain" description="Transketolase-like pyrimidine-binding" evidence="4">
    <location>
        <begin position="7"/>
        <end position="182"/>
    </location>
</feature>
<organism evidence="5 6">
    <name type="scientific">Pigmentiphaga humi</name>
    <dbReference type="NCBI Taxonomy" id="2478468"/>
    <lineage>
        <taxon>Bacteria</taxon>
        <taxon>Pseudomonadati</taxon>
        <taxon>Pseudomonadota</taxon>
        <taxon>Betaproteobacteria</taxon>
        <taxon>Burkholderiales</taxon>
        <taxon>Alcaligenaceae</taxon>
        <taxon>Pigmentiphaga</taxon>
    </lineage>
</organism>
<comment type="cofactor">
    <cofactor evidence="1">
        <name>thiamine diphosphate</name>
        <dbReference type="ChEBI" id="CHEBI:58937"/>
    </cofactor>
</comment>
<dbReference type="InterPro" id="IPR029061">
    <property type="entry name" value="THDP-binding"/>
</dbReference>
<dbReference type="OrthoDB" id="9780894at2"/>
<evidence type="ECO:0000256" key="2">
    <source>
        <dbReference type="ARBA" id="ARBA00023002"/>
    </source>
</evidence>
<dbReference type="PANTHER" id="PTHR43257">
    <property type="entry name" value="PYRUVATE DEHYDROGENASE E1 COMPONENT BETA SUBUNIT"/>
    <property type="match status" value="1"/>
</dbReference>
<evidence type="ECO:0000256" key="3">
    <source>
        <dbReference type="ARBA" id="ARBA00023052"/>
    </source>
</evidence>